<organism evidence="3 4">
    <name type="scientific">Sulfuritortus calidifontis</name>
    <dbReference type="NCBI Taxonomy" id="1914471"/>
    <lineage>
        <taxon>Bacteria</taxon>
        <taxon>Pseudomonadati</taxon>
        <taxon>Pseudomonadota</taxon>
        <taxon>Betaproteobacteria</taxon>
        <taxon>Nitrosomonadales</taxon>
        <taxon>Thiobacillaceae</taxon>
        <taxon>Sulfuritortus</taxon>
    </lineage>
</organism>
<reference evidence="3 4" key="1">
    <citation type="submission" date="2019-03" db="EMBL/GenBank/DDBJ databases">
        <title>Genomic Encyclopedia of Type Strains, Phase IV (KMG-IV): sequencing the most valuable type-strain genomes for metagenomic binning, comparative biology and taxonomic classification.</title>
        <authorList>
            <person name="Goeker M."/>
        </authorList>
    </citation>
    <scope>NUCLEOTIDE SEQUENCE [LARGE SCALE GENOMIC DNA]</scope>
    <source>
        <strain evidence="3 4">DSM 103923</strain>
    </source>
</reference>
<proteinExistence type="predicted"/>
<dbReference type="Pfam" id="PF23843">
    <property type="entry name" value="DUF7210"/>
    <property type="match status" value="1"/>
</dbReference>
<dbReference type="RefSeq" id="WP_126457873.1">
    <property type="nucleotide sequence ID" value="NZ_AP018721.1"/>
</dbReference>
<feature type="compositionally biased region" description="Basic and acidic residues" evidence="1">
    <location>
        <begin position="62"/>
        <end position="71"/>
    </location>
</feature>
<evidence type="ECO:0000259" key="2">
    <source>
        <dbReference type="Pfam" id="PF23843"/>
    </source>
</evidence>
<accession>A0A4R3JVP9</accession>
<evidence type="ECO:0000313" key="3">
    <source>
        <dbReference type="EMBL" id="TCS70766.1"/>
    </source>
</evidence>
<name>A0A4R3JVP9_9PROT</name>
<feature type="region of interest" description="Disordered" evidence="1">
    <location>
        <begin position="45"/>
        <end position="71"/>
    </location>
</feature>
<dbReference type="EMBL" id="SLZY01000014">
    <property type="protein sequence ID" value="TCS70766.1"/>
    <property type="molecule type" value="Genomic_DNA"/>
</dbReference>
<comment type="caution">
    <text evidence="3">The sequence shown here is derived from an EMBL/GenBank/DDBJ whole genome shotgun (WGS) entry which is preliminary data.</text>
</comment>
<evidence type="ECO:0000256" key="1">
    <source>
        <dbReference type="SAM" id="MobiDB-lite"/>
    </source>
</evidence>
<dbReference type="OrthoDB" id="8909971at2"/>
<dbReference type="AlphaFoldDB" id="A0A4R3JVP9"/>
<dbReference type="InterPro" id="IPR055634">
    <property type="entry name" value="DUF7210"/>
</dbReference>
<sequence>MNIELTQPHTHAGEIYPPGATLDLPDDAARWLIDKGVARAASGVAPNPVLDGMVDVPAVQPRKSDKPNRKE</sequence>
<keyword evidence="4" id="KW-1185">Reference proteome</keyword>
<dbReference type="Proteomes" id="UP000295135">
    <property type="component" value="Unassembled WGS sequence"/>
</dbReference>
<feature type="domain" description="DUF7210" evidence="2">
    <location>
        <begin position="1"/>
        <end position="38"/>
    </location>
</feature>
<gene>
    <name evidence="3" type="ORF">EDC61_11493</name>
</gene>
<protein>
    <recommendedName>
        <fullName evidence="2">DUF7210 domain-containing protein</fullName>
    </recommendedName>
</protein>
<evidence type="ECO:0000313" key="4">
    <source>
        <dbReference type="Proteomes" id="UP000295135"/>
    </source>
</evidence>